<dbReference type="Pfam" id="PF02366">
    <property type="entry name" value="PMT"/>
    <property type="match status" value="1"/>
</dbReference>
<sequence>MKRYKNETGEEVTQVTPEQGQEQVEELQQAEEEQLEALQQAEEEPAENDVSEVVDKEVSSEKHAVSEEIVPSEEAEYQEEPLDQPRRLTWPTREQWIGWLPFLAVVLFGAILRFWGLGDKPLHHDESLHAYFSLQLMHNMENWIGCFAPGASCYHYDPLLHGPFQFHAIAFVYKISQILGAPDHGVNTTTVRIAAATLGSLLVGLPYFLRDYLGRIGAWLACFLLAISPSMVYFSRFAREDIYMAFFTLWLVVSVARYIRDRQMKWLIMAAVAFALSYATKEATFLTVAVFGSFFAAVAVWELGLRWPLREKVTSDAAFVQYLPRTFAPVALLGLLIVGGLCAKVFFAWLHDTSIYITKDAANTAQADAYVANLKSVTVAIVPWIGILLGAFVLFVLVREMMGKLPPPGRHGLSLRVDPERQPLLDAVVTMQWTHWFFALLCGWAVFLVLFTVLFTNIRGGIGDGIWQGLYYWLQQQQVARGGQPWYYYLLLIPLYEQIGLVFGLVGVVRCLLRPTRFRLFLVYWFVGNVFIYSWAAEKMPWLMIHLTMPMMVLAAIGLEPVVVPLLQWSKGWLKRAPVTDIALQTAAYPVPPHVKSAAGVTAIVSGVLAVLLLIPTLQNMYQVTYVHYADAPHEMMIYVQTTTDVNAVMAKVDELDQKLYGGRHELPIGLTDDATWPYAWYLRDYTHVCFQFPNGCADTAKSIPIIITGGDTLASFQSQYSAGYAFHQYHMRTWWDEGYKPPPVPPNWGGVGPWIWLSYGDTPPQGASFDLGKAVSNVWQWWWYRKAIGSTQGSYDMGLFIRKDLGVTP</sequence>
<evidence type="ECO:0000256" key="1">
    <source>
        <dbReference type="ARBA" id="ARBA00004127"/>
    </source>
</evidence>
<feature type="transmembrane region" description="Helical" evidence="8">
    <location>
        <begin position="242"/>
        <end position="259"/>
    </location>
</feature>
<comment type="caution">
    <text evidence="10">The sequence shown here is derived from an EMBL/GenBank/DDBJ whole genome shotgun (WGS) entry which is preliminary data.</text>
</comment>
<dbReference type="GO" id="GO:0006493">
    <property type="term" value="P:protein O-linked glycosylation"/>
    <property type="evidence" value="ECO:0007669"/>
    <property type="project" value="InterPro"/>
</dbReference>
<reference evidence="10" key="1">
    <citation type="submission" date="2020-10" db="EMBL/GenBank/DDBJ databases">
        <title>Taxonomic study of unclassified bacteria belonging to the class Ktedonobacteria.</title>
        <authorList>
            <person name="Yabe S."/>
            <person name="Wang C.M."/>
            <person name="Zheng Y."/>
            <person name="Sakai Y."/>
            <person name="Cavaletti L."/>
            <person name="Monciardini P."/>
            <person name="Donadio S."/>
        </authorList>
    </citation>
    <scope>NUCLEOTIDE SEQUENCE</scope>
    <source>
        <strain evidence="10">ID150040</strain>
    </source>
</reference>
<feature type="transmembrane region" description="Helical" evidence="8">
    <location>
        <begin position="543"/>
        <end position="567"/>
    </location>
</feature>
<dbReference type="GO" id="GO:0012505">
    <property type="term" value="C:endomembrane system"/>
    <property type="evidence" value="ECO:0007669"/>
    <property type="project" value="UniProtKB-SubCell"/>
</dbReference>
<feature type="transmembrane region" description="Helical" evidence="8">
    <location>
        <begin position="436"/>
        <end position="458"/>
    </location>
</feature>
<dbReference type="GO" id="GO:0016020">
    <property type="term" value="C:membrane"/>
    <property type="evidence" value="ECO:0007669"/>
    <property type="project" value="InterPro"/>
</dbReference>
<evidence type="ECO:0000256" key="5">
    <source>
        <dbReference type="ARBA" id="ARBA00022989"/>
    </source>
</evidence>
<feature type="transmembrane region" description="Helical" evidence="8">
    <location>
        <begin position="96"/>
        <end position="115"/>
    </location>
</feature>
<dbReference type="PANTHER" id="PTHR41710:SF2">
    <property type="entry name" value="GLYCOSYL TRANSFERASE FAMILY 39_83 DOMAIN-CONTAINING PROTEIN"/>
    <property type="match status" value="1"/>
</dbReference>
<feature type="compositionally biased region" description="Acidic residues" evidence="7">
    <location>
        <begin position="23"/>
        <end position="52"/>
    </location>
</feature>
<evidence type="ECO:0000256" key="3">
    <source>
        <dbReference type="ARBA" id="ARBA00022679"/>
    </source>
</evidence>
<gene>
    <name evidence="10" type="ORF">KSF_017860</name>
</gene>
<dbReference type="NCBIfam" id="TIGR03663">
    <property type="entry name" value="flippase activity-associated protein Agl23"/>
    <property type="match status" value="1"/>
</dbReference>
<protein>
    <recommendedName>
        <fullName evidence="9">ArnT-like N-terminal domain-containing protein</fullName>
    </recommendedName>
</protein>
<evidence type="ECO:0000259" key="9">
    <source>
        <dbReference type="Pfam" id="PF02366"/>
    </source>
</evidence>
<dbReference type="AlphaFoldDB" id="A0A8J3IFU2"/>
<keyword evidence="11" id="KW-1185">Reference proteome</keyword>
<dbReference type="PANTHER" id="PTHR41710">
    <property type="entry name" value="GLYCOSYL TRANSFERASE, FAMILY 39"/>
    <property type="match status" value="1"/>
</dbReference>
<evidence type="ECO:0000313" key="11">
    <source>
        <dbReference type="Proteomes" id="UP000597444"/>
    </source>
</evidence>
<evidence type="ECO:0000256" key="7">
    <source>
        <dbReference type="SAM" id="MobiDB-lite"/>
    </source>
</evidence>
<evidence type="ECO:0000256" key="8">
    <source>
        <dbReference type="SAM" id="Phobius"/>
    </source>
</evidence>
<accession>A0A8J3IFU2</accession>
<organism evidence="10 11">
    <name type="scientific">Reticulibacter mediterranei</name>
    <dbReference type="NCBI Taxonomy" id="2778369"/>
    <lineage>
        <taxon>Bacteria</taxon>
        <taxon>Bacillati</taxon>
        <taxon>Chloroflexota</taxon>
        <taxon>Ktedonobacteria</taxon>
        <taxon>Ktedonobacterales</taxon>
        <taxon>Reticulibacteraceae</taxon>
        <taxon>Reticulibacter</taxon>
    </lineage>
</organism>
<dbReference type="Proteomes" id="UP000597444">
    <property type="component" value="Unassembled WGS sequence"/>
</dbReference>
<name>A0A8J3IFU2_9CHLR</name>
<feature type="transmembrane region" description="Helical" evidence="8">
    <location>
        <begin position="520"/>
        <end position="537"/>
    </location>
</feature>
<dbReference type="GO" id="GO:0000030">
    <property type="term" value="F:mannosyltransferase activity"/>
    <property type="evidence" value="ECO:0007669"/>
    <property type="project" value="InterPro"/>
</dbReference>
<feature type="transmembrane region" description="Helical" evidence="8">
    <location>
        <begin position="191"/>
        <end position="209"/>
    </location>
</feature>
<dbReference type="RefSeq" id="WP_220202613.1">
    <property type="nucleotide sequence ID" value="NZ_BNJK01000001.1"/>
</dbReference>
<evidence type="ECO:0000256" key="2">
    <source>
        <dbReference type="ARBA" id="ARBA00022676"/>
    </source>
</evidence>
<feature type="region of interest" description="Disordered" evidence="7">
    <location>
        <begin position="1"/>
        <end position="80"/>
    </location>
</feature>
<dbReference type="EMBL" id="BNJK01000001">
    <property type="protein sequence ID" value="GHO91738.1"/>
    <property type="molecule type" value="Genomic_DNA"/>
</dbReference>
<evidence type="ECO:0000256" key="4">
    <source>
        <dbReference type="ARBA" id="ARBA00022692"/>
    </source>
</evidence>
<feature type="compositionally biased region" description="Basic and acidic residues" evidence="7">
    <location>
        <begin position="53"/>
        <end position="66"/>
    </location>
</feature>
<dbReference type="InterPro" id="IPR019962">
    <property type="entry name" value="CHP03663"/>
</dbReference>
<keyword evidence="4 8" id="KW-0812">Transmembrane</keyword>
<feature type="transmembrane region" description="Helical" evidence="8">
    <location>
        <begin position="486"/>
        <end position="513"/>
    </location>
</feature>
<feature type="transmembrane region" description="Helical" evidence="8">
    <location>
        <begin position="598"/>
        <end position="618"/>
    </location>
</feature>
<feature type="transmembrane region" description="Helical" evidence="8">
    <location>
        <begin position="377"/>
        <end position="398"/>
    </location>
</feature>
<keyword evidence="6 8" id="KW-0472">Membrane</keyword>
<evidence type="ECO:0000313" key="10">
    <source>
        <dbReference type="EMBL" id="GHO91738.1"/>
    </source>
</evidence>
<feature type="domain" description="ArnT-like N-terminal" evidence="9">
    <location>
        <begin position="184"/>
        <end position="320"/>
    </location>
</feature>
<dbReference type="InterPro" id="IPR003342">
    <property type="entry name" value="ArnT-like_N"/>
</dbReference>
<keyword evidence="2" id="KW-0328">Glycosyltransferase</keyword>
<keyword evidence="3" id="KW-0808">Transferase</keyword>
<feature type="transmembrane region" description="Helical" evidence="8">
    <location>
        <begin position="326"/>
        <end position="350"/>
    </location>
</feature>
<comment type="subcellular location">
    <subcellularLocation>
        <location evidence="1">Endomembrane system</location>
        <topology evidence="1">Multi-pass membrane protein</topology>
    </subcellularLocation>
</comment>
<proteinExistence type="predicted"/>
<keyword evidence="5 8" id="KW-1133">Transmembrane helix</keyword>
<feature type="compositionally biased region" description="Acidic residues" evidence="7">
    <location>
        <begin position="70"/>
        <end position="80"/>
    </location>
</feature>
<evidence type="ECO:0000256" key="6">
    <source>
        <dbReference type="ARBA" id="ARBA00023136"/>
    </source>
</evidence>
<feature type="transmembrane region" description="Helical" evidence="8">
    <location>
        <begin position="216"/>
        <end position="236"/>
    </location>
</feature>
<feature type="transmembrane region" description="Helical" evidence="8">
    <location>
        <begin position="286"/>
        <end position="305"/>
    </location>
</feature>